<dbReference type="VEuPathDB" id="VectorBase:GPPI047064"/>
<dbReference type="EMBL" id="JXJN01024338">
    <property type="status" value="NOT_ANNOTATED_CDS"/>
    <property type="molecule type" value="Genomic_DNA"/>
</dbReference>
<evidence type="ECO:0000256" key="1">
    <source>
        <dbReference type="SAM" id="MobiDB-lite"/>
    </source>
</evidence>
<accession>A0A1B0C244</accession>
<feature type="region of interest" description="Disordered" evidence="1">
    <location>
        <begin position="115"/>
        <end position="135"/>
    </location>
</feature>
<dbReference type="AlphaFoldDB" id="A0A1B0C244"/>
<reference evidence="2" key="2">
    <citation type="submission" date="2020-05" db="UniProtKB">
        <authorList>
            <consortium name="EnsemblMetazoa"/>
        </authorList>
    </citation>
    <scope>IDENTIFICATION</scope>
    <source>
        <strain evidence="2">IAEA</strain>
    </source>
</reference>
<proteinExistence type="predicted"/>
<feature type="compositionally biased region" description="Polar residues" evidence="1">
    <location>
        <begin position="120"/>
        <end position="131"/>
    </location>
</feature>
<name>A0A1B0C244_9MUSC</name>
<evidence type="ECO:0000313" key="3">
    <source>
        <dbReference type="Proteomes" id="UP000092460"/>
    </source>
</evidence>
<protein>
    <submittedName>
        <fullName evidence="2">Uncharacterized protein</fullName>
    </submittedName>
</protein>
<dbReference type="EnsemblMetazoa" id="GPPI047064-RA">
    <property type="protein sequence ID" value="GPPI047064-PA"/>
    <property type="gene ID" value="GPPI047064"/>
</dbReference>
<evidence type="ECO:0000313" key="2">
    <source>
        <dbReference type="EnsemblMetazoa" id="GPPI047064-PA"/>
    </source>
</evidence>
<sequence>MQYQPGSWYLPWGVPLQKMLTMSFPQAGTPNVNPYAPPNSPAITCQVLSNQHQNSANVQNATIQMQSAAAHSYQHTTVGAPFPCANTGVALHHNGQPQSAGTSLTATLLNSHAHSIPHGLQNSHQLSNTHPQHPHANALISSSAAAAAAMFTPLSLRTYLASTAAVANPLTAITTAPAGGLPGTCTQLLPPPSHQQPNQPNTPSPQLTCVPSSTSPQNSTTPSAINLNVDVVAMRHHVNNLNVTNGISIPSMSVKKCCQYPNVIAVKNYDIMTFSFACMKTLVHFGQICNSFYISVVAVKIINLLEFKVHALISFVHRQLS</sequence>
<dbReference type="EMBL" id="JXJN01024337">
    <property type="status" value="NOT_ANNOTATED_CDS"/>
    <property type="molecule type" value="Genomic_DNA"/>
</dbReference>
<feature type="region of interest" description="Disordered" evidence="1">
    <location>
        <begin position="183"/>
        <end position="223"/>
    </location>
</feature>
<keyword evidence="3" id="KW-1185">Reference proteome</keyword>
<feature type="compositionally biased region" description="Low complexity" evidence="1">
    <location>
        <begin position="195"/>
        <end position="223"/>
    </location>
</feature>
<reference evidence="3" key="1">
    <citation type="submission" date="2015-01" db="EMBL/GenBank/DDBJ databases">
        <authorList>
            <person name="Aksoy S."/>
            <person name="Warren W."/>
            <person name="Wilson R.K."/>
        </authorList>
    </citation>
    <scope>NUCLEOTIDE SEQUENCE [LARGE SCALE GENOMIC DNA]</scope>
    <source>
        <strain evidence="3">IAEA</strain>
    </source>
</reference>
<organism evidence="2 3">
    <name type="scientific">Glossina palpalis gambiensis</name>
    <dbReference type="NCBI Taxonomy" id="67801"/>
    <lineage>
        <taxon>Eukaryota</taxon>
        <taxon>Metazoa</taxon>
        <taxon>Ecdysozoa</taxon>
        <taxon>Arthropoda</taxon>
        <taxon>Hexapoda</taxon>
        <taxon>Insecta</taxon>
        <taxon>Pterygota</taxon>
        <taxon>Neoptera</taxon>
        <taxon>Endopterygota</taxon>
        <taxon>Diptera</taxon>
        <taxon>Brachycera</taxon>
        <taxon>Muscomorpha</taxon>
        <taxon>Hippoboscoidea</taxon>
        <taxon>Glossinidae</taxon>
        <taxon>Glossina</taxon>
    </lineage>
</organism>
<dbReference type="EMBL" id="JXJN01024339">
    <property type="status" value="NOT_ANNOTATED_CDS"/>
    <property type="molecule type" value="Genomic_DNA"/>
</dbReference>
<dbReference type="Proteomes" id="UP000092460">
    <property type="component" value="Unassembled WGS sequence"/>
</dbReference>